<proteinExistence type="predicted"/>
<dbReference type="Proteomes" id="UP000272336">
    <property type="component" value="Unassembled WGS sequence"/>
</dbReference>
<evidence type="ECO:0000313" key="3">
    <source>
        <dbReference type="Proteomes" id="UP000272336"/>
    </source>
</evidence>
<feature type="region of interest" description="Disordered" evidence="1">
    <location>
        <begin position="53"/>
        <end position="73"/>
    </location>
</feature>
<evidence type="ECO:0000256" key="1">
    <source>
        <dbReference type="SAM" id="MobiDB-lite"/>
    </source>
</evidence>
<evidence type="ECO:0000313" key="2">
    <source>
        <dbReference type="EMBL" id="MGE14983.1"/>
    </source>
</evidence>
<organism evidence="2 3">
    <name type="scientific">Escherichia coli</name>
    <dbReference type="NCBI Taxonomy" id="562"/>
    <lineage>
        <taxon>Bacteria</taxon>
        <taxon>Pseudomonadati</taxon>
        <taxon>Pseudomonadota</taxon>
        <taxon>Gammaproteobacteria</taxon>
        <taxon>Enterobacterales</taxon>
        <taxon>Enterobacteriaceae</taxon>
        <taxon>Escherichia</taxon>
    </lineage>
</organism>
<reference evidence="2 3" key="1">
    <citation type="submission" date="2018-10" db="EMBL/GenBank/DDBJ databases">
        <authorList>
            <consortium name="NARMS: The National Antimicrobial Resistance Monitoring System"/>
        </authorList>
    </citation>
    <scope>NUCLEOTIDE SEQUENCE [LARGE SCALE GENOMIC DNA]</scope>
    <source>
        <strain evidence="2 3">CVM N17EC0060</strain>
    </source>
</reference>
<accession>A0A2I5ILJ7</accession>
<sequence>MITVPICRGGAGQISATLAAQYRRLTLPHIAAGSKTFFGNVNKRLIGKTDYVRTSENPATPAFDTRQPLKAPR</sequence>
<gene>
    <name evidence="2" type="ORF">D9D43_15555</name>
</gene>
<name>A0A2I5ILJ7_ECOLX</name>
<protein>
    <submittedName>
        <fullName evidence="2">Uncharacterized protein</fullName>
    </submittedName>
</protein>
<comment type="caution">
    <text evidence="2">The sequence shown here is derived from an EMBL/GenBank/DDBJ whole genome shotgun (WGS) entry which is preliminary data.</text>
</comment>
<dbReference type="AlphaFoldDB" id="A0A2I5ILJ7"/>
<dbReference type="EMBL" id="RNLZ01000028">
    <property type="protein sequence ID" value="MGE14983.1"/>
    <property type="molecule type" value="Genomic_DNA"/>
</dbReference>